<protein>
    <submittedName>
        <fullName evidence="1">Uncharacterized protein</fullName>
    </submittedName>
</protein>
<keyword evidence="2" id="KW-1185">Reference proteome</keyword>
<organism evidence="1 2">
    <name type="scientific">Novosphingobium jiangmenense</name>
    <dbReference type="NCBI Taxonomy" id="2791981"/>
    <lineage>
        <taxon>Bacteria</taxon>
        <taxon>Pseudomonadati</taxon>
        <taxon>Pseudomonadota</taxon>
        <taxon>Alphaproteobacteria</taxon>
        <taxon>Sphingomonadales</taxon>
        <taxon>Sphingomonadaceae</taxon>
        <taxon>Novosphingobium</taxon>
    </lineage>
</organism>
<evidence type="ECO:0000313" key="1">
    <source>
        <dbReference type="EMBL" id="MBF9150885.1"/>
    </source>
</evidence>
<dbReference type="Proteomes" id="UP000600799">
    <property type="component" value="Unassembled WGS sequence"/>
</dbReference>
<name>A0ABS0HF42_9SPHN</name>
<reference evidence="1 2" key="1">
    <citation type="submission" date="2020-11" db="EMBL/GenBank/DDBJ databases">
        <title>The genome sequence of Novosphingobium sp. 1Y9A.</title>
        <authorList>
            <person name="Liu Y."/>
        </authorList>
    </citation>
    <scope>NUCLEOTIDE SEQUENCE [LARGE SCALE GENOMIC DNA]</scope>
    <source>
        <strain evidence="1 2">1Y9A</strain>
    </source>
</reference>
<dbReference type="EMBL" id="JADQDC010000004">
    <property type="protein sequence ID" value="MBF9150885.1"/>
    <property type="molecule type" value="Genomic_DNA"/>
</dbReference>
<evidence type="ECO:0000313" key="2">
    <source>
        <dbReference type="Proteomes" id="UP000600799"/>
    </source>
</evidence>
<proteinExistence type="predicted"/>
<sequence length="94" mass="10572">MIIWKKTLRDFLAHGGRVLVEPTGALTEGGAVPRWFVEGDVPETDIAIAAHRAYFARRDQAFRQRVKRAARMLGRRTQNGWRVLEVADGNSSPV</sequence>
<dbReference type="RefSeq" id="WP_196275221.1">
    <property type="nucleotide sequence ID" value="NZ_JADQDC010000004.1"/>
</dbReference>
<gene>
    <name evidence="1" type="ORF">I2488_07705</name>
</gene>
<accession>A0ABS0HF42</accession>
<comment type="caution">
    <text evidence="1">The sequence shown here is derived from an EMBL/GenBank/DDBJ whole genome shotgun (WGS) entry which is preliminary data.</text>
</comment>